<organism evidence="1 2">
    <name type="scientific">Wuchereria bancrofti</name>
    <dbReference type="NCBI Taxonomy" id="6293"/>
    <lineage>
        <taxon>Eukaryota</taxon>
        <taxon>Metazoa</taxon>
        <taxon>Ecdysozoa</taxon>
        <taxon>Nematoda</taxon>
        <taxon>Chromadorea</taxon>
        <taxon>Rhabditida</taxon>
        <taxon>Spirurina</taxon>
        <taxon>Spiruromorpha</taxon>
        <taxon>Filarioidea</taxon>
        <taxon>Onchocercidae</taxon>
        <taxon>Wuchereria</taxon>
    </lineage>
</organism>
<reference evidence="1" key="2">
    <citation type="journal article" date="2016" name="Mol. Ecol.">
        <title>Population genomics of the filarial nematode parasite Wuchereria bancrofti from mosquitoes.</title>
        <authorList>
            <person name="Small S.T."/>
            <person name="Reimer L.J."/>
            <person name="Tisch D.J."/>
            <person name="King C.L."/>
            <person name="Christensen B.M."/>
            <person name="Siba P.M."/>
            <person name="Kazura J.W."/>
            <person name="Serre D."/>
            <person name="Zimmerman P.A."/>
        </authorList>
    </citation>
    <scope>NUCLEOTIDE SEQUENCE</scope>
    <source>
        <strain evidence="1">pt0022</strain>
    </source>
</reference>
<evidence type="ECO:0000313" key="2">
    <source>
        <dbReference type="WBParaSite" id="mrna-Wban_06964"/>
    </source>
</evidence>
<protein>
    <submittedName>
        <fullName evidence="2">Uncharacterized protein</fullName>
    </submittedName>
</protein>
<name>A0AAF5PY08_WUCBA</name>
<proteinExistence type="predicted"/>
<dbReference type="AlphaFoldDB" id="A0AAF5PY08"/>
<sequence>MLLMNIILENYLYLLVDCK</sequence>
<evidence type="ECO:0000313" key="1">
    <source>
        <dbReference type="Proteomes" id="UP000093561"/>
    </source>
</evidence>
<reference evidence="2" key="3">
    <citation type="submission" date="2024-02" db="UniProtKB">
        <authorList>
            <consortium name="WormBaseParasite"/>
        </authorList>
    </citation>
    <scope>IDENTIFICATION</scope>
    <source>
        <strain evidence="2">pt0022</strain>
    </source>
</reference>
<dbReference type="WBParaSite" id="mrna-Wban_06964">
    <property type="protein sequence ID" value="mrna-Wban_06964"/>
    <property type="gene ID" value="Wban_06964"/>
</dbReference>
<accession>A0AAF5PY08</accession>
<dbReference type="Proteomes" id="UP000093561">
    <property type="component" value="Unassembled WGS sequence"/>
</dbReference>
<reference evidence="1" key="1">
    <citation type="submission" date="2015-03" db="EMBL/GenBank/DDBJ databases">
        <title>Wuchereria bancrofti Genome Sequencing Papua New Guinea Strain.</title>
        <authorList>
            <person name="Small S.T."/>
            <person name="Serre D."/>
            <person name="Zimmerman P.A."/>
        </authorList>
    </citation>
    <scope>NUCLEOTIDE SEQUENCE [LARGE SCALE GENOMIC DNA]</scope>
    <source>
        <strain evidence="1">pt0022</strain>
    </source>
</reference>